<comment type="function">
    <text evidence="7">Metal-dependent phosphatase that shows phosphatase activity against several substrates, including fructose-1-phosphate and fructose-6-phosphate. Its preference for fructose-1-phosphate, a strong glycating agent that causes DNA damage rather than a canonical yeast metabolite, suggests a damage-control function in hexose phosphate metabolism.</text>
</comment>
<evidence type="ECO:0000256" key="4">
    <source>
        <dbReference type="ARBA" id="ARBA00022801"/>
    </source>
</evidence>
<organism evidence="9 10">
    <name type="scientific">Basidiobolus ranarum</name>
    <dbReference type="NCBI Taxonomy" id="34480"/>
    <lineage>
        <taxon>Eukaryota</taxon>
        <taxon>Fungi</taxon>
        <taxon>Fungi incertae sedis</taxon>
        <taxon>Zoopagomycota</taxon>
        <taxon>Entomophthoromycotina</taxon>
        <taxon>Basidiobolomycetes</taxon>
        <taxon>Basidiobolales</taxon>
        <taxon>Basidiobolaceae</taxon>
        <taxon>Basidiobolus</taxon>
    </lineage>
</organism>
<evidence type="ECO:0000256" key="6">
    <source>
        <dbReference type="ARBA" id="ARBA00048809"/>
    </source>
</evidence>
<comment type="domain">
    <text evidence="7">Subfamily III proteins have a conserved RTxK motif about 40-50 residues from the C-terminus; the threonine may be replaced by serine or cysteine.</text>
</comment>
<dbReference type="Gene3D" id="3.40.50.10880">
    <property type="entry name" value="Uncharacterised protein PF01937, DUF89, domain 3"/>
    <property type="match status" value="1"/>
</dbReference>
<comment type="cofactor">
    <cofactor evidence="7">
        <name>Mn(2+)</name>
        <dbReference type="ChEBI" id="CHEBI:29035"/>
    </cofactor>
    <cofactor evidence="7">
        <name>Ni(2+)</name>
        <dbReference type="ChEBI" id="CHEBI:49786"/>
    </cofactor>
</comment>
<dbReference type="Proteomes" id="UP001479436">
    <property type="component" value="Unassembled WGS sequence"/>
</dbReference>
<evidence type="ECO:0000256" key="1">
    <source>
        <dbReference type="ARBA" id="ARBA00001326"/>
    </source>
</evidence>
<keyword evidence="5 7" id="KW-0464">Manganese</keyword>
<gene>
    <name evidence="9" type="primary">HRT2</name>
    <name evidence="9" type="ORF">K7432_001209</name>
</gene>
<evidence type="ECO:0000256" key="3">
    <source>
        <dbReference type="ARBA" id="ARBA00022723"/>
    </source>
</evidence>
<proteinExistence type="inferred from homology"/>
<comment type="catalytic activity">
    <reaction evidence="1 7">
        <text>beta-D-fructose 1-phosphate + H2O = D-fructose + phosphate</text>
        <dbReference type="Rhea" id="RHEA:35603"/>
        <dbReference type="ChEBI" id="CHEBI:15377"/>
        <dbReference type="ChEBI" id="CHEBI:37721"/>
        <dbReference type="ChEBI" id="CHEBI:43474"/>
        <dbReference type="ChEBI" id="CHEBI:138881"/>
    </reaction>
</comment>
<comment type="similarity">
    <text evidence="2 7">Belongs to the damage-control phosphatase family. Sugar phosphate phosphatase III subfamily.</text>
</comment>
<comment type="caution">
    <text evidence="9">The sequence shown here is derived from an EMBL/GenBank/DDBJ whole genome shotgun (WGS) entry which is preliminary data.</text>
</comment>
<evidence type="ECO:0000256" key="5">
    <source>
        <dbReference type="ARBA" id="ARBA00023211"/>
    </source>
</evidence>
<evidence type="ECO:0000313" key="9">
    <source>
        <dbReference type="EMBL" id="KAK9728206.1"/>
    </source>
</evidence>
<accession>A0ABR2W9Z2</accession>
<dbReference type="InterPro" id="IPR036075">
    <property type="entry name" value="ARMT-1-like_metal-bd_sf"/>
</dbReference>
<protein>
    <recommendedName>
        <fullName evidence="7">Sugar phosphate phosphatase</fullName>
        <ecNumber evidence="7">3.1.3.-</ecNumber>
    </recommendedName>
</protein>
<keyword evidence="10" id="KW-1185">Reference proteome</keyword>
<dbReference type="InterPro" id="IPR002791">
    <property type="entry name" value="ARMT1-like_metal-bd"/>
</dbReference>
<dbReference type="InterPro" id="IPR039763">
    <property type="entry name" value="ARMT1"/>
</dbReference>
<dbReference type="EC" id="3.1.3.-" evidence="7"/>
<dbReference type="EMBL" id="JASJQH010006901">
    <property type="protein sequence ID" value="KAK9728206.1"/>
    <property type="molecule type" value="Genomic_DNA"/>
</dbReference>
<reference evidence="9 10" key="1">
    <citation type="submission" date="2023-04" db="EMBL/GenBank/DDBJ databases">
        <title>Genome of Basidiobolus ranarum AG-B5.</title>
        <authorList>
            <person name="Stajich J.E."/>
            <person name="Carter-House D."/>
            <person name="Gryganskyi A."/>
        </authorList>
    </citation>
    <scope>NUCLEOTIDE SEQUENCE [LARGE SCALE GENOMIC DNA]</scope>
    <source>
        <strain evidence="9 10">AG-B5</strain>
    </source>
</reference>
<keyword evidence="4 7" id="KW-0378">Hydrolase</keyword>
<dbReference type="Pfam" id="PF01937">
    <property type="entry name" value="ARMT1-like_dom"/>
    <property type="match status" value="1"/>
</dbReference>
<feature type="domain" description="Damage-control phosphatase ARMT1-like metal-binding" evidence="8">
    <location>
        <begin position="29"/>
        <end position="417"/>
    </location>
</feature>
<sequence>MSSTLQADPANPPCEPLSGVNPGTFAYTTIKDRLPVIVTKIVDDLYRTYNALPDESKEKKTEAKGIISEIGELRYELQRDRELRDIVDDGDADFSVWNDCLHTYFDGKTWFSATWLFAECYLYRRIREIFNLSKLWKNYDPFTRQKESTFMASRTAVIELTKRAESLFQVSENLLEGTFHELVLISLWGNQTDLSLFVNLQAEDIEKLQKANEDAEKYVLANALEPLWNKVKTLKDARIDFVLDNAGFELFGDLILADWLIHKKYASKIHFHCKADPWFVSDTTEMDFMWTIQTCINGFAESQDERLKTLAQRWADYIQSGIWELNSHKFWTSPYAFYHIETQAPDLYDTLSKSSLVIFKGDLNYRKLVYDCAWPSVTPFKTAIGPLATSTGFPALCALRTNKSDVIVGLKEGQAEELDGVASDWMVSGQYAVIQFSEGNQ</sequence>
<evidence type="ECO:0000256" key="2">
    <source>
        <dbReference type="ARBA" id="ARBA00009519"/>
    </source>
</evidence>
<evidence type="ECO:0000259" key="8">
    <source>
        <dbReference type="Pfam" id="PF01937"/>
    </source>
</evidence>
<dbReference type="SUPFAM" id="SSF111321">
    <property type="entry name" value="AF1104-like"/>
    <property type="match status" value="1"/>
</dbReference>
<evidence type="ECO:0000313" key="10">
    <source>
        <dbReference type="Proteomes" id="UP001479436"/>
    </source>
</evidence>
<dbReference type="PANTHER" id="PTHR12260">
    <property type="entry name" value="DAMAGE-CONTROL PHOSPHATASE ARMT1"/>
    <property type="match status" value="1"/>
</dbReference>
<comment type="catalytic activity">
    <reaction evidence="6 7">
        <text>beta-D-fructose 6-phosphate = dihydroxyacetone + D-glyceraldehyde 3-phosphate</text>
        <dbReference type="Rhea" id="RHEA:28002"/>
        <dbReference type="ChEBI" id="CHEBI:16016"/>
        <dbReference type="ChEBI" id="CHEBI:57634"/>
        <dbReference type="ChEBI" id="CHEBI:59776"/>
    </reaction>
</comment>
<dbReference type="PANTHER" id="PTHR12260:SF6">
    <property type="entry name" value="DAMAGE-CONTROL PHOSPHATASE ARMT1"/>
    <property type="match status" value="1"/>
</dbReference>
<keyword evidence="3 7" id="KW-0479">Metal-binding</keyword>
<dbReference type="Gene3D" id="1.20.930.60">
    <property type="match status" value="1"/>
</dbReference>
<name>A0ABR2W9Z2_9FUNG</name>
<evidence type="ECO:0000256" key="7">
    <source>
        <dbReference type="RuleBase" id="RU367030"/>
    </source>
</evidence>